<dbReference type="GeneID" id="102800717"/>
<name>A0ABM0LXD0_SACKO</name>
<evidence type="ECO:0000313" key="3">
    <source>
        <dbReference type="RefSeq" id="XP_006812421.1"/>
    </source>
</evidence>
<feature type="region of interest" description="Disordered" evidence="1">
    <location>
        <begin position="198"/>
        <end position="235"/>
    </location>
</feature>
<feature type="compositionally biased region" description="Basic and acidic residues" evidence="1">
    <location>
        <begin position="147"/>
        <end position="162"/>
    </location>
</feature>
<accession>A0ABM0LXD0</accession>
<dbReference type="Proteomes" id="UP000694865">
    <property type="component" value="Unplaced"/>
</dbReference>
<dbReference type="RefSeq" id="XP_006812421.1">
    <property type="nucleotide sequence ID" value="XM_006812358.1"/>
</dbReference>
<feature type="compositionally biased region" description="Polar residues" evidence="1">
    <location>
        <begin position="111"/>
        <end position="120"/>
    </location>
</feature>
<feature type="compositionally biased region" description="Basic and acidic residues" evidence="1">
    <location>
        <begin position="85"/>
        <end position="98"/>
    </location>
</feature>
<evidence type="ECO:0000313" key="2">
    <source>
        <dbReference type="Proteomes" id="UP000694865"/>
    </source>
</evidence>
<protein>
    <submittedName>
        <fullName evidence="3">Uncharacterized protein LOC102800717</fullName>
    </submittedName>
</protein>
<gene>
    <name evidence="3" type="primary">LOC102800717</name>
</gene>
<sequence>MYTDVTANNRNHTSEIPNPVYFDDQGVQVDELYANGEPNFFKAYEAQEFTMDFFADTSEIGQGEEFVLEVDPEDGVVAPVANRKHDNMSLEPISEHTEPSNNGSLDRLHSNHNTAQNNGEINVMFDEDSDDDDIKKPPIDEEVELSSDDKVKNSHPGQDDVKVITPNGSVRNNHVALRQVSNHVNHKPSRGVIRSFQEREQELSDQSSQASTMSNGSKSNHRAKTNIPAPGTYQSGHTLTAQGVTVLDDSEQDDLREAIMLKNSGLGLWLMDDVQATQL</sequence>
<evidence type="ECO:0000256" key="1">
    <source>
        <dbReference type="SAM" id="MobiDB-lite"/>
    </source>
</evidence>
<keyword evidence="2" id="KW-1185">Reference proteome</keyword>
<organism evidence="2 3">
    <name type="scientific">Saccoglossus kowalevskii</name>
    <name type="common">Acorn worm</name>
    <dbReference type="NCBI Taxonomy" id="10224"/>
    <lineage>
        <taxon>Eukaryota</taxon>
        <taxon>Metazoa</taxon>
        <taxon>Hemichordata</taxon>
        <taxon>Enteropneusta</taxon>
        <taxon>Harrimaniidae</taxon>
        <taxon>Saccoglossus</taxon>
    </lineage>
</organism>
<reference evidence="3" key="1">
    <citation type="submission" date="2025-08" db="UniProtKB">
        <authorList>
            <consortium name="RefSeq"/>
        </authorList>
    </citation>
    <scope>IDENTIFICATION</scope>
    <source>
        <tissue evidence="3">Testes</tissue>
    </source>
</reference>
<feature type="region of interest" description="Disordered" evidence="1">
    <location>
        <begin position="85"/>
        <end position="166"/>
    </location>
</feature>
<feature type="compositionally biased region" description="Polar residues" evidence="1">
    <location>
        <begin position="204"/>
        <end position="218"/>
    </location>
</feature>
<proteinExistence type="predicted"/>